<accession>A0A916XEB2</accession>
<gene>
    <name evidence="1" type="ORF">GCM10011387_20860</name>
</gene>
<comment type="caution">
    <text evidence="1">The sequence shown here is derived from an EMBL/GenBank/DDBJ whole genome shotgun (WGS) entry which is preliminary data.</text>
</comment>
<name>A0A916XEB2_9SPHI</name>
<dbReference type="AlphaFoldDB" id="A0A916XEB2"/>
<evidence type="ECO:0000313" key="1">
    <source>
        <dbReference type="EMBL" id="GGC67258.1"/>
    </source>
</evidence>
<evidence type="ECO:0000313" key="2">
    <source>
        <dbReference type="Proteomes" id="UP000651668"/>
    </source>
</evidence>
<proteinExistence type="predicted"/>
<dbReference type="RefSeq" id="WP_188626840.1">
    <property type="nucleotide sequence ID" value="NZ_BMIL01000006.1"/>
</dbReference>
<reference evidence="1" key="2">
    <citation type="submission" date="2020-09" db="EMBL/GenBank/DDBJ databases">
        <authorList>
            <person name="Sun Q."/>
            <person name="Zhou Y."/>
        </authorList>
    </citation>
    <scope>NUCLEOTIDE SEQUENCE</scope>
    <source>
        <strain evidence="1">CGMCC 1.15343</strain>
    </source>
</reference>
<keyword evidence="2" id="KW-1185">Reference proteome</keyword>
<dbReference type="Proteomes" id="UP000651668">
    <property type="component" value="Unassembled WGS sequence"/>
</dbReference>
<reference evidence="1" key="1">
    <citation type="journal article" date="2014" name="Int. J. Syst. Evol. Microbiol.">
        <title>Complete genome sequence of Corynebacterium casei LMG S-19264T (=DSM 44701T), isolated from a smear-ripened cheese.</title>
        <authorList>
            <consortium name="US DOE Joint Genome Institute (JGI-PGF)"/>
            <person name="Walter F."/>
            <person name="Albersmeier A."/>
            <person name="Kalinowski J."/>
            <person name="Ruckert C."/>
        </authorList>
    </citation>
    <scope>NUCLEOTIDE SEQUENCE</scope>
    <source>
        <strain evidence="1">CGMCC 1.15343</strain>
    </source>
</reference>
<sequence>MFNKLQHTVALAAGKTILNGTDEVRLSTGKRMISILAGAFIFRRGLKNLTKSPVIAVQELALGGLLLYNGATGENKLGSKAKQPLRARPYNAALAQPMPDLYRLK</sequence>
<organism evidence="1 2">
    <name type="scientific">Pedobacter quisquiliarum</name>
    <dbReference type="NCBI Taxonomy" id="1834438"/>
    <lineage>
        <taxon>Bacteria</taxon>
        <taxon>Pseudomonadati</taxon>
        <taxon>Bacteroidota</taxon>
        <taxon>Sphingobacteriia</taxon>
        <taxon>Sphingobacteriales</taxon>
        <taxon>Sphingobacteriaceae</taxon>
        <taxon>Pedobacter</taxon>
    </lineage>
</organism>
<dbReference type="EMBL" id="BMIL01000006">
    <property type="protein sequence ID" value="GGC67258.1"/>
    <property type="molecule type" value="Genomic_DNA"/>
</dbReference>
<protein>
    <submittedName>
        <fullName evidence="1">Uncharacterized protein</fullName>
    </submittedName>
</protein>